<dbReference type="RefSeq" id="WP_021510480.1">
    <property type="nucleotide sequence ID" value="NZ_AVST01000035.1"/>
</dbReference>
<name>A0AAV3K259_ACIBA</name>
<gene>
    <name evidence="1" type="ORF">N173_14080</name>
</gene>
<dbReference type="Proteomes" id="UP000016517">
    <property type="component" value="Unassembled WGS sequence"/>
</dbReference>
<accession>A0AAV3K259</accession>
<sequence>MNYIAKINSQQAGSIGRIGGNIPTILTEKKDELKDYVFYMTFQNHENNKEYLSVFVHKLFDKRIDYNIYPNIAVKIFIHKYSNESNITDYTAKELNTKFIAGYDEVEDDEFNLITYSKTPNLIQKENYYFENLNKDNFEFFIQIDEDFYTDNTLKGTYIFAYGALYIFKQKETGKIVAGFWQH</sequence>
<proteinExistence type="predicted"/>
<dbReference type="AlphaFoldDB" id="A0AAV3K259"/>
<reference evidence="1 2" key="1">
    <citation type="submission" date="2013-08" db="EMBL/GenBank/DDBJ databases">
        <title>Study of Ammonical-Nitrogen removal by Nitrification Denitrification process using lab isolates.</title>
        <authorList>
            <person name="Khardenavis A.A."/>
            <person name="Pal R.R."/>
            <person name="Kapley A."/>
            <person name="Qureshi A."/>
            <person name="Purohit H.J."/>
        </authorList>
    </citation>
    <scope>NUCLEOTIDE SEQUENCE [LARGE SCALE GENOMIC DNA]</scope>
    <source>
        <strain evidence="1 2">EGD-HP18</strain>
    </source>
</reference>
<comment type="caution">
    <text evidence="1">The sequence shown here is derived from an EMBL/GenBank/DDBJ whole genome shotgun (WGS) entry which is preliminary data.</text>
</comment>
<protein>
    <submittedName>
        <fullName evidence="1">Uncharacterized protein</fullName>
    </submittedName>
</protein>
<organism evidence="1 2">
    <name type="scientific">Acinetobacter baumannii EGD-HP18</name>
    <dbReference type="NCBI Taxonomy" id="1358412"/>
    <lineage>
        <taxon>Bacteria</taxon>
        <taxon>Pseudomonadati</taxon>
        <taxon>Pseudomonadota</taxon>
        <taxon>Gammaproteobacteria</taxon>
        <taxon>Moraxellales</taxon>
        <taxon>Moraxellaceae</taxon>
        <taxon>Acinetobacter</taxon>
        <taxon>Acinetobacter calcoaceticus/baumannii complex</taxon>
    </lineage>
</organism>
<evidence type="ECO:0000313" key="1">
    <source>
        <dbReference type="EMBL" id="ERH70967.1"/>
    </source>
</evidence>
<dbReference type="EMBL" id="AVST01000035">
    <property type="protein sequence ID" value="ERH70967.1"/>
    <property type="molecule type" value="Genomic_DNA"/>
</dbReference>
<evidence type="ECO:0000313" key="2">
    <source>
        <dbReference type="Proteomes" id="UP000016517"/>
    </source>
</evidence>